<protein>
    <submittedName>
        <fullName evidence="1">Uncharacterized protein</fullName>
    </submittedName>
</protein>
<proteinExistence type="predicted"/>
<dbReference type="AlphaFoldDB" id="A0A8B6HRI5"/>
<accession>A0A8B6HRI5</accession>
<organism evidence="1 2">
    <name type="scientific">Mytilus galloprovincialis</name>
    <name type="common">Mediterranean mussel</name>
    <dbReference type="NCBI Taxonomy" id="29158"/>
    <lineage>
        <taxon>Eukaryota</taxon>
        <taxon>Metazoa</taxon>
        <taxon>Spiralia</taxon>
        <taxon>Lophotrochozoa</taxon>
        <taxon>Mollusca</taxon>
        <taxon>Bivalvia</taxon>
        <taxon>Autobranchia</taxon>
        <taxon>Pteriomorphia</taxon>
        <taxon>Mytilida</taxon>
        <taxon>Mytiloidea</taxon>
        <taxon>Mytilidae</taxon>
        <taxon>Mytilinae</taxon>
        <taxon>Mytilus</taxon>
    </lineage>
</organism>
<sequence length="137" mass="15194">MIYKIVDILDVEDSVRFFNEDDDEIVESLLGSMNHTMQTLNADVPNERLAMKVHYHSVKGNALQRITSFFPHIQQQVVVDGMLSKRASVTSGVPHGTVLGPLLPLQSVHLATRGHPQKLQQIVAPCAATRTHSFQLA</sequence>
<dbReference type="EMBL" id="UYJE01010495">
    <property type="protein sequence ID" value="VDI83643.1"/>
    <property type="molecule type" value="Genomic_DNA"/>
</dbReference>
<gene>
    <name evidence="1" type="ORF">MGAL_10B045613</name>
</gene>
<name>A0A8B6HRI5_MYTGA</name>
<reference evidence="1" key="1">
    <citation type="submission" date="2018-11" db="EMBL/GenBank/DDBJ databases">
        <authorList>
            <person name="Alioto T."/>
            <person name="Alioto T."/>
        </authorList>
    </citation>
    <scope>NUCLEOTIDE SEQUENCE</scope>
</reference>
<keyword evidence="2" id="KW-1185">Reference proteome</keyword>
<evidence type="ECO:0000313" key="1">
    <source>
        <dbReference type="EMBL" id="VDI83643.1"/>
    </source>
</evidence>
<comment type="caution">
    <text evidence="1">The sequence shown here is derived from an EMBL/GenBank/DDBJ whole genome shotgun (WGS) entry which is preliminary data.</text>
</comment>
<evidence type="ECO:0000313" key="2">
    <source>
        <dbReference type="Proteomes" id="UP000596742"/>
    </source>
</evidence>
<dbReference type="OrthoDB" id="10062389at2759"/>
<dbReference type="Proteomes" id="UP000596742">
    <property type="component" value="Unassembled WGS sequence"/>
</dbReference>